<keyword evidence="5 6" id="KW-0472">Membrane</keyword>
<feature type="transmembrane region" description="Helical" evidence="6">
    <location>
        <begin position="142"/>
        <end position="167"/>
    </location>
</feature>
<reference evidence="7 8" key="1">
    <citation type="journal article" date="2015" name="Genome Biol. Evol.">
        <title>Comparative Genomics of a Bacterivorous Green Alga Reveals Evolutionary Causalities and Consequences of Phago-Mixotrophic Mode of Nutrition.</title>
        <authorList>
            <person name="Burns J.A."/>
            <person name="Paasch A."/>
            <person name="Narechania A."/>
            <person name="Kim E."/>
        </authorList>
    </citation>
    <scope>NUCLEOTIDE SEQUENCE [LARGE SCALE GENOMIC DNA]</scope>
    <source>
        <strain evidence="7 8">PLY_AMNH</strain>
    </source>
</reference>
<evidence type="ECO:0000256" key="3">
    <source>
        <dbReference type="ARBA" id="ARBA00022692"/>
    </source>
</evidence>
<dbReference type="EMBL" id="LGRX02000506">
    <property type="protein sequence ID" value="KAK3288367.1"/>
    <property type="molecule type" value="Genomic_DNA"/>
</dbReference>
<dbReference type="InterPro" id="IPR000715">
    <property type="entry name" value="Glycosyl_transferase_4"/>
</dbReference>
<comment type="subcellular location">
    <subcellularLocation>
        <location evidence="1">Membrane</location>
        <topology evidence="1">Multi-pass membrane protein</topology>
    </subcellularLocation>
</comment>
<protein>
    <recommendedName>
        <fullName evidence="9">Phospho-N-acetylmuramoyl-pentapeptide-transferase</fullName>
    </recommendedName>
</protein>
<dbReference type="GO" id="GO:0044038">
    <property type="term" value="P:cell wall macromolecule biosynthetic process"/>
    <property type="evidence" value="ECO:0007669"/>
    <property type="project" value="TreeGrafter"/>
</dbReference>
<dbReference type="GO" id="GO:0005886">
    <property type="term" value="C:plasma membrane"/>
    <property type="evidence" value="ECO:0007669"/>
    <property type="project" value="TreeGrafter"/>
</dbReference>
<keyword evidence="4 6" id="KW-1133">Transmembrane helix</keyword>
<dbReference type="PANTHER" id="PTHR22926:SF5">
    <property type="entry name" value="PHOSPHO-N-ACETYLMURAMOYL-PENTAPEPTIDE-TRANSFERASE HOMOLOG"/>
    <property type="match status" value="1"/>
</dbReference>
<keyword evidence="3 6" id="KW-0812">Transmembrane</keyword>
<evidence type="ECO:0000256" key="2">
    <source>
        <dbReference type="ARBA" id="ARBA00022679"/>
    </source>
</evidence>
<dbReference type="AlphaFoldDB" id="A0AAE0H1R2"/>
<keyword evidence="8" id="KW-1185">Reference proteome</keyword>
<evidence type="ECO:0000313" key="7">
    <source>
        <dbReference type="EMBL" id="KAK3288367.1"/>
    </source>
</evidence>
<evidence type="ECO:0000256" key="1">
    <source>
        <dbReference type="ARBA" id="ARBA00004141"/>
    </source>
</evidence>
<sequence>MSFHVQARVGPHYLTSLLTDLDVAKRDIRNMPRGKRVMAPPIQSGRNPLRRRCFKNLADVTRTESDGRVLRLSCRSCKGPARSDATTPEPAAEYGEGYDFGTTNETHWTTQGYASAVALVVGLAGSMAALQTVAGTWAHPTLFFGFVAAMLLSGLLSWLLLPILRAFKFGQVVRSDGPQSHLAEKSGTPTMGGLAFIPAGVLVGVLCTSGHPASLATGAATLGFALIGALDDGLALRFRNSQGAPPKLKLALQTVVGALLCAWTFQHPFSAGSVWSTIQLPGGISMPVSPILAWPAALFVITAESNGANLTGAASSPHP</sequence>
<evidence type="ECO:0000256" key="5">
    <source>
        <dbReference type="ARBA" id="ARBA00023136"/>
    </source>
</evidence>
<dbReference type="GO" id="GO:0016780">
    <property type="term" value="F:phosphotransferase activity, for other substituted phosphate groups"/>
    <property type="evidence" value="ECO:0007669"/>
    <property type="project" value="InterPro"/>
</dbReference>
<comment type="caution">
    <text evidence="7">The sequence shown here is derived from an EMBL/GenBank/DDBJ whole genome shotgun (WGS) entry which is preliminary data.</text>
</comment>
<dbReference type="PROSITE" id="PS01347">
    <property type="entry name" value="MRAY_1"/>
    <property type="match status" value="1"/>
</dbReference>
<accession>A0AAE0H1R2</accession>
<keyword evidence="2" id="KW-0808">Transferase</keyword>
<evidence type="ECO:0000256" key="6">
    <source>
        <dbReference type="SAM" id="Phobius"/>
    </source>
</evidence>
<dbReference type="Proteomes" id="UP001190700">
    <property type="component" value="Unassembled WGS sequence"/>
</dbReference>
<feature type="transmembrane region" description="Helical" evidence="6">
    <location>
        <begin position="112"/>
        <end position="130"/>
    </location>
</feature>
<name>A0AAE0H1R2_9CHLO</name>
<evidence type="ECO:0008006" key="9">
    <source>
        <dbReference type="Google" id="ProtNLM"/>
    </source>
</evidence>
<organism evidence="7 8">
    <name type="scientific">Cymbomonas tetramitiformis</name>
    <dbReference type="NCBI Taxonomy" id="36881"/>
    <lineage>
        <taxon>Eukaryota</taxon>
        <taxon>Viridiplantae</taxon>
        <taxon>Chlorophyta</taxon>
        <taxon>Pyramimonadophyceae</taxon>
        <taxon>Pyramimonadales</taxon>
        <taxon>Pyramimonadaceae</taxon>
        <taxon>Cymbomonas</taxon>
    </lineage>
</organism>
<dbReference type="Pfam" id="PF10555">
    <property type="entry name" value="MraY_sig1"/>
    <property type="match status" value="1"/>
</dbReference>
<proteinExistence type="predicted"/>
<evidence type="ECO:0000256" key="4">
    <source>
        <dbReference type="ARBA" id="ARBA00022989"/>
    </source>
</evidence>
<gene>
    <name evidence="7" type="ORF">CYMTET_4153</name>
</gene>
<dbReference type="PANTHER" id="PTHR22926">
    <property type="entry name" value="PHOSPHO-N-ACETYLMURAMOYL-PENTAPEPTIDE-TRANSFERASE"/>
    <property type="match status" value="1"/>
</dbReference>
<evidence type="ECO:0000313" key="8">
    <source>
        <dbReference type="Proteomes" id="UP001190700"/>
    </source>
</evidence>
<dbReference type="InterPro" id="IPR018480">
    <property type="entry name" value="PNAcMuramoyl-5peptid_Trfase_CS"/>
</dbReference>
<dbReference type="GO" id="GO:0071555">
    <property type="term" value="P:cell wall organization"/>
    <property type="evidence" value="ECO:0007669"/>
    <property type="project" value="TreeGrafter"/>
</dbReference>